<feature type="compositionally biased region" description="Polar residues" evidence="1">
    <location>
        <begin position="7"/>
        <end position="16"/>
    </location>
</feature>
<dbReference type="EMBL" id="KV442027">
    <property type="protein sequence ID" value="OAQ31842.1"/>
    <property type="molecule type" value="Genomic_DNA"/>
</dbReference>
<feature type="region of interest" description="Disordered" evidence="1">
    <location>
        <begin position="1"/>
        <end position="33"/>
    </location>
</feature>
<organism evidence="2 3">
    <name type="scientific">Linnemannia elongata AG-77</name>
    <dbReference type="NCBI Taxonomy" id="1314771"/>
    <lineage>
        <taxon>Eukaryota</taxon>
        <taxon>Fungi</taxon>
        <taxon>Fungi incertae sedis</taxon>
        <taxon>Mucoromycota</taxon>
        <taxon>Mortierellomycotina</taxon>
        <taxon>Mortierellomycetes</taxon>
        <taxon>Mortierellales</taxon>
        <taxon>Mortierellaceae</taxon>
        <taxon>Linnemannia</taxon>
    </lineage>
</organism>
<evidence type="ECO:0000313" key="3">
    <source>
        <dbReference type="Proteomes" id="UP000078512"/>
    </source>
</evidence>
<protein>
    <submittedName>
        <fullName evidence="2">Uncharacterized protein</fullName>
    </submittedName>
</protein>
<dbReference type="AlphaFoldDB" id="A0A197K2H9"/>
<dbReference type="Proteomes" id="UP000078512">
    <property type="component" value="Unassembled WGS sequence"/>
</dbReference>
<evidence type="ECO:0000313" key="2">
    <source>
        <dbReference type="EMBL" id="OAQ31842.1"/>
    </source>
</evidence>
<accession>A0A197K2H9</accession>
<feature type="region of interest" description="Disordered" evidence="1">
    <location>
        <begin position="56"/>
        <end position="92"/>
    </location>
</feature>
<sequence length="92" mass="10104">MVPLYPSSLQSASVSPCSCPRRVSDTANDSTPAPQYLRTSYWRRLTFTTSHTRRGFSLHPSLTSAKGSLVRGSHSRIVRSSLPEARNLPSGE</sequence>
<keyword evidence="3" id="KW-1185">Reference proteome</keyword>
<gene>
    <name evidence="2" type="ORF">K457DRAFT_1830036</name>
</gene>
<name>A0A197K2H9_9FUNG</name>
<reference evidence="2 3" key="1">
    <citation type="submission" date="2016-05" db="EMBL/GenBank/DDBJ databases">
        <title>Genome sequencing reveals origins of a unique bacterial endosymbiosis in the earliest lineages of terrestrial Fungi.</title>
        <authorList>
            <consortium name="DOE Joint Genome Institute"/>
            <person name="Uehling J."/>
            <person name="Gryganskyi A."/>
            <person name="Hameed K."/>
            <person name="Tschaplinski T."/>
            <person name="Misztal P."/>
            <person name="Wu S."/>
            <person name="Desiro A."/>
            <person name="Vande Pol N."/>
            <person name="Du Z.-Y."/>
            <person name="Zienkiewicz A."/>
            <person name="Zienkiewicz K."/>
            <person name="Morin E."/>
            <person name="Tisserant E."/>
            <person name="Splivallo R."/>
            <person name="Hainaut M."/>
            <person name="Henrissat B."/>
            <person name="Ohm R."/>
            <person name="Kuo A."/>
            <person name="Yan J."/>
            <person name="Lipzen A."/>
            <person name="Nolan M."/>
            <person name="Labutti K."/>
            <person name="Barry K."/>
            <person name="Goldstein A."/>
            <person name="Labbe J."/>
            <person name="Schadt C."/>
            <person name="Tuskan G."/>
            <person name="Grigoriev I."/>
            <person name="Martin F."/>
            <person name="Vilgalys R."/>
            <person name="Bonito G."/>
        </authorList>
    </citation>
    <scope>NUCLEOTIDE SEQUENCE [LARGE SCALE GENOMIC DNA]</scope>
    <source>
        <strain evidence="2 3">AG-77</strain>
    </source>
</reference>
<proteinExistence type="predicted"/>
<evidence type="ECO:0000256" key="1">
    <source>
        <dbReference type="SAM" id="MobiDB-lite"/>
    </source>
</evidence>
<feature type="non-terminal residue" evidence="2">
    <location>
        <position position="1"/>
    </location>
</feature>